<dbReference type="Proteomes" id="UP000007306">
    <property type="component" value="Chromosome 2"/>
</dbReference>
<accession>I1P228</accession>
<evidence type="ECO:0000313" key="1">
    <source>
        <dbReference type="EnsemblPlants" id="ORGLA02G0203400.1"/>
    </source>
</evidence>
<dbReference type="OMA" id="MILRFPL"/>
<proteinExistence type="predicted"/>
<dbReference type="EnsemblPlants" id="ORGLA02G0203400.1">
    <property type="protein sequence ID" value="ORGLA02G0203400.1"/>
    <property type="gene ID" value="ORGLA02G0203400"/>
</dbReference>
<dbReference type="AlphaFoldDB" id="I1P228"/>
<reference evidence="1 2" key="2">
    <citation type="submission" date="2018-04" db="EMBL/GenBank/DDBJ databases">
        <title>OglaRS2 (Oryza glaberrima Reference Sequence Version 2).</title>
        <authorList>
            <person name="Zhang J."/>
            <person name="Kudrna D."/>
            <person name="Lee S."/>
            <person name="Talag J."/>
            <person name="Rajasekar S."/>
            <person name="Wing R.A."/>
        </authorList>
    </citation>
    <scope>NUCLEOTIDE SEQUENCE [LARGE SCALE GENOMIC DNA]</scope>
    <source>
        <strain evidence="1 2">cv. IRGC 96717</strain>
    </source>
</reference>
<sequence>MILRFPLCFVLLHTKNNSWIRVRCCSQVREKVSCVLPLCHAILPRDPSSFVLTVKHGSDAWFMPGFMDSSLKNTNNMQRGTYSFSGEIHLAGHHSSSLPCSTKKVAKVMEEMKPIIILSLLGGVSDDSAASYSTNWTLKQVIGETHTRVIPPQLLPKDQKIIFQKPSQHCYS</sequence>
<name>I1P228_ORYGL</name>
<organism evidence="1 2">
    <name type="scientific">Oryza glaberrima</name>
    <name type="common">African rice</name>
    <dbReference type="NCBI Taxonomy" id="4538"/>
    <lineage>
        <taxon>Eukaryota</taxon>
        <taxon>Viridiplantae</taxon>
        <taxon>Streptophyta</taxon>
        <taxon>Embryophyta</taxon>
        <taxon>Tracheophyta</taxon>
        <taxon>Spermatophyta</taxon>
        <taxon>Magnoliopsida</taxon>
        <taxon>Liliopsida</taxon>
        <taxon>Poales</taxon>
        <taxon>Poaceae</taxon>
        <taxon>BOP clade</taxon>
        <taxon>Oryzoideae</taxon>
        <taxon>Oryzeae</taxon>
        <taxon>Oryzinae</taxon>
        <taxon>Oryza</taxon>
    </lineage>
</organism>
<reference evidence="1" key="1">
    <citation type="submission" date="2015-06" db="UniProtKB">
        <authorList>
            <consortium name="EnsemblPlants"/>
        </authorList>
    </citation>
    <scope>IDENTIFICATION</scope>
</reference>
<evidence type="ECO:0000313" key="2">
    <source>
        <dbReference type="Proteomes" id="UP000007306"/>
    </source>
</evidence>
<dbReference type="Gramene" id="ORGLA02G0203400.1">
    <property type="protein sequence ID" value="ORGLA02G0203400.1"/>
    <property type="gene ID" value="ORGLA02G0203400"/>
</dbReference>
<dbReference type="HOGENOM" id="CLU_148284_0_0_1"/>
<keyword evidence="2" id="KW-1185">Reference proteome</keyword>
<protein>
    <submittedName>
        <fullName evidence="1">Uncharacterized protein</fullName>
    </submittedName>
</protein>